<dbReference type="InterPro" id="IPR000241">
    <property type="entry name" value="RlmKL-like_Mtase"/>
</dbReference>
<evidence type="ECO:0000313" key="6">
    <source>
        <dbReference type="Proteomes" id="UP000199230"/>
    </source>
</evidence>
<dbReference type="InterPro" id="IPR053943">
    <property type="entry name" value="RlmKL-like_Mtase_CS"/>
</dbReference>
<dbReference type="GO" id="GO:0003723">
    <property type="term" value="F:RNA binding"/>
    <property type="evidence" value="ECO:0007669"/>
    <property type="project" value="UniProtKB-UniRule"/>
</dbReference>
<dbReference type="AlphaFoldDB" id="A0A1H3L252"/>
<dbReference type="InterPro" id="IPR029063">
    <property type="entry name" value="SAM-dependent_MTases_sf"/>
</dbReference>
<evidence type="ECO:0000259" key="4">
    <source>
        <dbReference type="PROSITE" id="PS51165"/>
    </source>
</evidence>
<dbReference type="SMART" id="SM00981">
    <property type="entry name" value="THUMP"/>
    <property type="match status" value="1"/>
</dbReference>
<keyword evidence="1 5" id="KW-0489">Methyltransferase</keyword>
<dbReference type="CDD" id="cd11715">
    <property type="entry name" value="THUMP_AdoMetMT"/>
    <property type="match status" value="1"/>
</dbReference>
<sequence>MKKNSDERSKITLMATAAFGLEAIVSREIKSLGYEVVETENGRVTFTGPIEALCRSNLWLRTAERVLLKVGEFQAKTFDELFEKTKALDWSQWIPENGKFPVIGKSIKSQLGSVPDCQAIVKKAVVESMKKKYRKEWFEEKESEYRIEVALLKDKVTLTIDTSGEGLHKRGYRRSTHQAPLKETLASALIQLSFWKPERVLIDPFCGSGTIPIEAALIGKNLAPGMNRDFISESWPWIPAEEWRQARKETHDVANFDQSIQIQGFDTDERALSSARYYAQEAFLEDEIHFEKRDFRELRSRYYYGCMITNPPYGERMGEEEAIRQLYREFGEVLKPLETWSKYILTAYPDLEEDFGKEADRRRKLYNGRIMCQYYQYQGPRPPKKQED</sequence>
<dbReference type="STRING" id="159292.SAMN05192546_10330"/>
<gene>
    <name evidence="5" type="ORF">SAMN05192546_10330</name>
</gene>
<dbReference type="GO" id="GO:0070043">
    <property type="term" value="F:rRNA (guanine-N7-)-methyltransferase activity"/>
    <property type="evidence" value="ECO:0007669"/>
    <property type="project" value="TreeGrafter"/>
</dbReference>
<dbReference type="EMBL" id="FNPV01000003">
    <property type="protein sequence ID" value="SDY58493.1"/>
    <property type="molecule type" value="Genomic_DNA"/>
</dbReference>
<dbReference type="Gene3D" id="3.30.2130.30">
    <property type="match status" value="1"/>
</dbReference>
<dbReference type="PANTHER" id="PTHR47313:SF1">
    <property type="entry name" value="RIBOSOMAL RNA LARGE SUBUNIT METHYLTRANSFERASE K_L"/>
    <property type="match status" value="1"/>
</dbReference>
<name>A0A1H3L252_9FIRM</name>
<dbReference type="RefSeq" id="WP_330386572.1">
    <property type="nucleotide sequence ID" value="NZ_FNPV01000003.1"/>
</dbReference>
<proteinExistence type="predicted"/>
<reference evidence="5 6" key="1">
    <citation type="submission" date="2016-10" db="EMBL/GenBank/DDBJ databases">
        <authorList>
            <person name="de Groot N.N."/>
        </authorList>
    </citation>
    <scope>NUCLEOTIDE SEQUENCE [LARGE SCALE GENOMIC DNA]</scope>
    <source>
        <strain evidence="5 6">APO</strain>
    </source>
</reference>
<keyword evidence="2" id="KW-0808">Transferase</keyword>
<dbReference type="InterPro" id="IPR004114">
    <property type="entry name" value="THUMP_dom"/>
</dbReference>
<accession>A0A1H3L252</accession>
<protein>
    <submittedName>
        <fullName evidence="5">Putative N6-adenine-specific DNA methylase</fullName>
    </submittedName>
</protein>
<dbReference type="GO" id="GO:0008990">
    <property type="term" value="F:rRNA (guanine-N2-)-methyltransferase activity"/>
    <property type="evidence" value="ECO:0007669"/>
    <property type="project" value="TreeGrafter"/>
</dbReference>
<dbReference type="Pfam" id="PF22020">
    <property type="entry name" value="RlmL_1st"/>
    <property type="match status" value="1"/>
</dbReference>
<evidence type="ECO:0000256" key="1">
    <source>
        <dbReference type="ARBA" id="ARBA00022603"/>
    </source>
</evidence>
<dbReference type="InterPro" id="IPR054170">
    <property type="entry name" value="RlmL_1st"/>
</dbReference>
<dbReference type="Proteomes" id="UP000199230">
    <property type="component" value="Unassembled WGS sequence"/>
</dbReference>
<keyword evidence="3" id="KW-0694">RNA-binding</keyword>
<keyword evidence="6" id="KW-1185">Reference proteome</keyword>
<feature type="domain" description="THUMP" evidence="4">
    <location>
        <begin position="52"/>
        <end position="162"/>
    </location>
</feature>
<dbReference type="PROSITE" id="PS01261">
    <property type="entry name" value="UPF0020"/>
    <property type="match status" value="1"/>
</dbReference>
<evidence type="ECO:0000313" key="5">
    <source>
        <dbReference type="EMBL" id="SDY58493.1"/>
    </source>
</evidence>
<organism evidence="5 6">
    <name type="scientific">Tindallia californiensis</name>
    <dbReference type="NCBI Taxonomy" id="159292"/>
    <lineage>
        <taxon>Bacteria</taxon>
        <taxon>Bacillati</taxon>
        <taxon>Bacillota</taxon>
        <taxon>Clostridia</taxon>
        <taxon>Peptostreptococcales</taxon>
        <taxon>Tindalliaceae</taxon>
        <taxon>Tindallia</taxon>
    </lineage>
</organism>
<dbReference type="SUPFAM" id="SSF53335">
    <property type="entry name" value="S-adenosyl-L-methionine-dependent methyltransferases"/>
    <property type="match status" value="1"/>
</dbReference>
<dbReference type="Gene3D" id="3.40.50.150">
    <property type="entry name" value="Vaccinia Virus protein VP39"/>
    <property type="match status" value="1"/>
</dbReference>
<evidence type="ECO:0000256" key="3">
    <source>
        <dbReference type="PROSITE-ProRule" id="PRU00529"/>
    </source>
</evidence>
<dbReference type="PROSITE" id="PS51165">
    <property type="entry name" value="THUMP"/>
    <property type="match status" value="1"/>
</dbReference>
<dbReference type="Pfam" id="PF01170">
    <property type="entry name" value="UPF0020"/>
    <property type="match status" value="1"/>
</dbReference>
<evidence type="ECO:0000256" key="2">
    <source>
        <dbReference type="ARBA" id="ARBA00022679"/>
    </source>
</evidence>
<dbReference type="PANTHER" id="PTHR47313">
    <property type="entry name" value="RIBOSOMAL RNA LARGE SUBUNIT METHYLTRANSFERASE K/L"/>
    <property type="match status" value="1"/>
</dbReference>
<dbReference type="Pfam" id="PF02926">
    <property type="entry name" value="THUMP"/>
    <property type="match status" value="1"/>
</dbReference>